<feature type="compositionally biased region" description="Basic and acidic residues" evidence="1">
    <location>
        <begin position="592"/>
        <end position="601"/>
    </location>
</feature>
<gene>
    <name evidence="3" type="ORF">K460DRAFT_274958</name>
</gene>
<dbReference type="EMBL" id="ML976614">
    <property type="protein sequence ID" value="KAF1851136.1"/>
    <property type="molecule type" value="Genomic_DNA"/>
</dbReference>
<evidence type="ECO:0000256" key="1">
    <source>
        <dbReference type="SAM" id="MobiDB-lite"/>
    </source>
</evidence>
<dbReference type="OrthoDB" id="3533395at2759"/>
<keyword evidence="4" id="KW-1185">Reference proteome</keyword>
<feature type="region of interest" description="Disordered" evidence="1">
    <location>
        <begin position="110"/>
        <end position="132"/>
    </location>
</feature>
<dbReference type="InterPro" id="IPR056026">
    <property type="entry name" value="DUF7607"/>
</dbReference>
<proteinExistence type="predicted"/>
<evidence type="ECO:0000313" key="3">
    <source>
        <dbReference type="EMBL" id="KAF1851136.1"/>
    </source>
</evidence>
<feature type="non-terminal residue" evidence="3">
    <location>
        <position position="1"/>
    </location>
</feature>
<sequence>TSTKMLAKDPWLWTVDNLVAELCHSEALFQAAGYGLGNSPNPAMLEHRIRNQQITGVTFLTASSTHALGLELDIYQQAALSAVIRLLRHRSFIYKQCAATKGVESLDLNSASSSRVPNTFSDPESIDETGRKRRKVAHIITEPLSNTSQPALEAATGWTAGNASDQAISGGGEWDHLLRRHQPGGEEEIDLAELDDSEDEERSGYADGAEEEQDVPDEDVEPEQGAQGRSKLSSEQVIEIINERIDYYTNSWKPDKGAVKGEEILYDPNAMWEKAEATGQRQQLVDRHETDLAYYTQRLDRLCDEILKFPGSNADQVRHQCRNLEVTIDLMQLAEWSLSIYRLEPVYDSDDETDGPDTSNEPQLHAGMHQSRPSVEIVDLGSPETSVAEDVIILDHSTELARNMDAHHDHTPTLSHLQDVSIAETVESPIYANPEPPAQARALPLGLHGDEPEHASIATIRGWRWAGLVDTQDRKRIVSKAVLEMRTEDRELIRTRLKFVGKTDMIKEIRACLGMMFKGLNKMQGVLSKDLPKIVTLTRLFLSWWLCDDYSREKPSIWHLEELQKCLDEGAPDLRIFCDYLDTIMATTFSEEALRHPERPSQAEVIEISDDDDEPPARPTTQRKNRPNKLVGMEQGSVIVLD</sequence>
<dbReference type="Pfam" id="PF24580">
    <property type="entry name" value="DUF7607"/>
    <property type="match status" value="1"/>
</dbReference>
<reference evidence="3" key="1">
    <citation type="submission" date="2020-01" db="EMBL/GenBank/DDBJ databases">
        <authorList>
            <consortium name="DOE Joint Genome Institute"/>
            <person name="Haridas S."/>
            <person name="Albert R."/>
            <person name="Binder M."/>
            <person name="Bloem J."/>
            <person name="Labutti K."/>
            <person name="Salamov A."/>
            <person name="Andreopoulos B."/>
            <person name="Baker S.E."/>
            <person name="Barry K."/>
            <person name="Bills G."/>
            <person name="Bluhm B.H."/>
            <person name="Cannon C."/>
            <person name="Castanera R."/>
            <person name="Culley D.E."/>
            <person name="Daum C."/>
            <person name="Ezra D."/>
            <person name="Gonzalez J.B."/>
            <person name="Henrissat B."/>
            <person name="Kuo A."/>
            <person name="Liang C."/>
            <person name="Lipzen A."/>
            <person name="Lutzoni F."/>
            <person name="Magnuson J."/>
            <person name="Mondo S."/>
            <person name="Nolan M."/>
            <person name="Ohm R."/>
            <person name="Pangilinan J."/>
            <person name="Park H.-J."/>
            <person name="Ramirez L."/>
            <person name="Alfaro M."/>
            <person name="Sun H."/>
            <person name="Tritt A."/>
            <person name="Yoshinaga Y."/>
            <person name="Zwiers L.-H."/>
            <person name="Turgeon B.G."/>
            <person name="Goodwin S.B."/>
            <person name="Spatafora J.W."/>
            <person name="Crous P.W."/>
            <person name="Grigoriev I.V."/>
        </authorList>
    </citation>
    <scope>NUCLEOTIDE SEQUENCE</scope>
    <source>
        <strain evidence="3">CBS 394.84</strain>
    </source>
</reference>
<protein>
    <recommendedName>
        <fullName evidence="2">DUF7607 domain-containing protein</fullName>
    </recommendedName>
</protein>
<evidence type="ECO:0000259" key="2">
    <source>
        <dbReference type="Pfam" id="PF24580"/>
    </source>
</evidence>
<accession>A0A9P4LCT8</accession>
<dbReference type="AlphaFoldDB" id="A0A9P4LCT8"/>
<evidence type="ECO:0000313" key="4">
    <source>
        <dbReference type="Proteomes" id="UP000800039"/>
    </source>
</evidence>
<feature type="compositionally biased region" description="Acidic residues" evidence="1">
    <location>
        <begin position="186"/>
        <end position="201"/>
    </location>
</feature>
<organism evidence="3 4">
    <name type="scientific">Cucurbitaria berberidis CBS 394.84</name>
    <dbReference type="NCBI Taxonomy" id="1168544"/>
    <lineage>
        <taxon>Eukaryota</taxon>
        <taxon>Fungi</taxon>
        <taxon>Dikarya</taxon>
        <taxon>Ascomycota</taxon>
        <taxon>Pezizomycotina</taxon>
        <taxon>Dothideomycetes</taxon>
        <taxon>Pleosporomycetidae</taxon>
        <taxon>Pleosporales</taxon>
        <taxon>Pleosporineae</taxon>
        <taxon>Cucurbitariaceae</taxon>
        <taxon>Cucurbitaria</taxon>
    </lineage>
</organism>
<feature type="region of interest" description="Disordered" evidence="1">
    <location>
        <begin position="592"/>
        <end position="642"/>
    </location>
</feature>
<dbReference type="GeneID" id="63845253"/>
<comment type="caution">
    <text evidence="3">The sequence shown here is derived from an EMBL/GenBank/DDBJ whole genome shotgun (WGS) entry which is preliminary data.</text>
</comment>
<feature type="region of interest" description="Disordered" evidence="1">
    <location>
        <begin position="186"/>
        <end position="233"/>
    </location>
</feature>
<dbReference type="RefSeq" id="XP_040793699.1">
    <property type="nucleotide sequence ID" value="XM_040928000.1"/>
</dbReference>
<feature type="region of interest" description="Disordered" evidence="1">
    <location>
        <begin position="347"/>
        <end position="371"/>
    </location>
</feature>
<feature type="compositionally biased region" description="Polar residues" evidence="1">
    <location>
        <begin position="110"/>
        <end position="122"/>
    </location>
</feature>
<name>A0A9P4LCT8_9PLEO</name>
<dbReference type="Proteomes" id="UP000800039">
    <property type="component" value="Unassembled WGS sequence"/>
</dbReference>
<feature type="compositionally biased region" description="Acidic residues" evidence="1">
    <location>
        <begin position="208"/>
        <end position="222"/>
    </location>
</feature>
<feature type="domain" description="DUF7607" evidence="2">
    <location>
        <begin position="235"/>
        <end position="344"/>
    </location>
</feature>